<evidence type="ECO:0000256" key="1">
    <source>
        <dbReference type="SAM" id="MobiDB-lite"/>
    </source>
</evidence>
<dbReference type="EMBL" id="BPLQ01003864">
    <property type="protein sequence ID" value="GIY03931.1"/>
    <property type="molecule type" value="Genomic_DNA"/>
</dbReference>
<sequence length="98" mass="11032">MKKKNPLIPKQRAQHPTKKSKAGIIRFLIKITNENKESPVTSPLGSIWEGEEKRDGEGCCSVSDDIFFLSFSIRILDATRPSSGVVCQESSGRREKRR</sequence>
<evidence type="ECO:0000313" key="3">
    <source>
        <dbReference type="Proteomes" id="UP001054837"/>
    </source>
</evidence>
<organism evidence="2 3">
    <name type="scientific">Caerostris darwini</name>
    <dbReference type="NCBI Taxonomy" id="1538125"/>
    <lineage>
        <taxon>Eukaryota</taxon>
        <taxon>Metazoa</taxon>
        <taxon>Ecdysozoa</taxon>
        <taxon>Arthropoda</taxon>
        <taxon>Chelicerata</taxon>
        <taxon>Arachnida</taxon>
        <taxon>Araneae</taxon>
        <taxon>Araneomorphae</taxon>
        <taxon>Entelegynae</taxon>
        <taxon>Araneoidea</taxon>
        <taxon>Araneidae</taxon>
        <taxon>Caerostris</taxon>
    </lineage>
</organism>
<dbReference type="AlphaFoldDB" id="A0AAV4Q497"/>
<feature type="region of interest" description="Disordered" evidence="1">
    <location>
        <begin position="1"/>
        <end position="20"/>
    </location>
</feature>
<proteinExistence type="predicted"/>
<keyword evidence="3" id="KW-1185">Reference proteome</keyword>
<name>A0AAV4Q497_9ARAC</name>
<gene>
    <name evidence="2" type="ORF">CDAR_468561</name>
</gene>
<reference evidence="2 3" key="1">
    <citation type="submission" date="2021-06" db="EMBL/GenBank/DDBJ databases">
        <title>Caerostris darwini draft genome.</title>
        <authorList>
            <person name="Kono N."/>
            <person name="Arakawa K."/>
        </authorList>
    </citation>
    <scope>NUCLEOTIDE SEQUENCE [LARGE SCALE GENOMIC DNA]</scope>
</reference>
<dbReference type="Proteomes" id="UP001054837">
    <property type="component" value="Unassembled WGS sequence"/>
</dbReference>
<comment type="caution">
    <text evidence="2">The sequence shown here is derived from an EMBL/GenBank/DDBJ whole genome shotgun (WGS) entry which is preliminary data.</text>
</comment>
<evidence type="ECO:0000313" key="2">
    <source>
        <dbReference type="EMBL" id="GIY03931.1"/>
    </source>
</evidence>
<accession>A0AAV4Q497</accession>
<protein>
    <submittedName>
        <fullName evidence="2">Uncharacterized protein</fullName>
    </submittedName>
</protein>